<evidence type="ECO:0000313" key="2">
    <source>
        <dbReference type="EMBL" id="CAG4986031.1"/>
    </source>
</evidence>
<dbReference type="AlphaFoldDB" id="A0A8S3WVV2"/>
<gene>
    <name evidence="2" type="ORF">PAPOLLO_LOCUS11147</name>
</gene>
<feature type="region of interest" description="Disordered" evidence="1">
    <location>
        <begin position="16"/>
        <end position="43"/>
    </location>
</feature>
<evidence type="ECO:0000313" key="3">
    <source>
        <dbReference type="Proteomes" id="UP000691718"/>
    </source>
</evidence>
<accession>A0A8S3WVV2</accession>
<sequence length="114" mass="13109">MLQFLVVHLEDREVIENISNDNESEETSQDNTNTPTTAINETPTTALNEIPTAPLNDTPTNVLNYTLANYTPTTARNLSQRTSTLKIVKLVLVRRRKRPHNLRLHHQNFRLLLH</sequence>
<comment type="caution">
    <text evidence="2">The sequence shown here is derived from an EMBL/GenBank/DDBJ whole genome shotgun (WGS) entry which is preliminary data.</text>
</comment>
<name>A0A8S3WVV2_PARAO</name>
<evidence type="ECO:0000256" key="1">
    <source>
        <dbReference type="SAM" id="MobiDB-lite"/>
    </source>
</evidence>
<dbReference type="Proteomes" id="UP000691718">
    <property type="component" value="Unassembled WGS sequence"/>
</dbReference>
<organism evidence="2 3">
    <name type="scientific">Parnassius apollo</name>
    <name type="common">Apollo butterfly</name>
    <name type="synonym">Papilio apollo</name>
    <dbReference type="NCBI Taxonomy" id="110799"/>
    <lineage>
        <taxon>Eukaryota</taxon>
        <taxon>Metazoa</taxon>
        <taxon>Ecdysozoa</taxon>
        <taxon>Arthropoda</taxon>
        <taxon>Hexapoda</taxon>
        <taxon>Insecta</taxon>
        <taxon>Pterygota</taxon>
        <taxon>Neoptera</taxon>
        <taxon>Endopterygota</taxon>
        <taxon>Lepidoptera</taxon>
        <taxon>Glossata</taxon>
        <taxon>Ditrysia</taxon>
        <taxon>Papilionoidea</taxon>
        <taxon>Papilionidae</taxon>
        <taxon>Parnassiinae</taxon>
        <taxon>Parnassini</taxon>
        <taxon>Parnassius</taxon>
        <taxon>Parnassius</taxon>
    </lineage>
</organism>
<reference evidence="2" key="1">
    <citation type="submission" date="2021-04" db="EMBL/GenBank/DDBJ databases">
        <authorList>
            <person name="Tunstrom K."/>
        </authorList>
    </citation>
    <scope>NUCLEOTIDE SEQUENCE</scope>
</reference>
<proteinExistence type="predicted"/>
<feature type="compositionally biased region" description="Low complexity" evidence="1">
    <location>
        <begin position="31"/>
        <end position="43"/>
    </location>
</feature>
<protein>
    <submittedName>
        <fullName evidence="2">(apollo) hypothetical protein</fullName>
    </submittedName>
</protein>
<keyword evidence="3" id="KW-1185">Reference proteome</keyword>
<dbReference type="EMBL" id="CAJQZP010000809">
    <property type="protein sequence ID" value="CAG4986031.1"/>
    <property type="molecule type" value="Genomic_DNA"/>
</dbReference>